<evidence type="ECO:0000313" key="3">
    <source>
        <dbReference type="Proteomes" id="UP000326287"/>
    </source>
</evidence>
<dbReference type="PANTHER" id="PTHR43123:SF4">
    <property type="entry name" value="POLYSACCHARIDE DEACETYLASE"/>
    <property type="match status" value="1"/>
</dbReference>
<dbReference type="AlphaFoldDB" id="A0A5P9NIT1"/>
<dbReference type="Pfam" id="PF01522">
    <property type="entry name" value="Polysacc_deac_1"/>
    <property type="match status" value="1"/>
</dbReference>
<organism evidence="2 3">
    <name type="scientific">Halioglobus maricola</name>
    <dbReference type="NCBI Taxonomy" id="2601894"/>
    <lineage>
        <taxon>Bacteria</taxon>
        <taxon>Pseudomonadati</taxon>
        <taxon>Pseudomonadota</taxon>
        <taxon>Gammaproteobacteria</taxon>
        <taxon>Cellvibrionales</taxon>
        <taxon>Halieaceae</taxon>
        <taxon>Halioglobus</taxon>
    </lineage>
</organism>
<dbReference type="InterPro" id="IPR002509">
    <property type="entry name" value="NODB_dom"/>
</dbReference>
<evidence type="ECO:0000313" key="2">
    <source>
        <dbReference type="EMBL" id="QFU75731.1"/>
    </source>
</evidence>
<feature type="domain" description="NodB homology" evidence="1">
    <location>
        <begin position="74"/>
        <end position="310"/>
    </location>
</feature>
<dbReference type="RefSeq" id="WP_152661838.1">
    <property type="nucleotide sequence ID" value="NZ_CP036422.1"/>
</dbReference>
<dbReference type="Gene3D" id="3.20.20.370">
    <property type="entry name" value="Glycoside hydrolase/deacetylase"/>
    <property type="match status" value="1"/>
</dbReference>
<dbReference type="InterPro" id="IPR011330">
    <property type="entry name" value="Glyco_hydro/deAcase_b/a-brl"/>
</dbReference>
<dbReference type="EMBL" id="CP036422">
    <property type="protein sequence ID" value="QFU75731.1"/>
    <property type="molecule type" value="Genomic_DNA"/>
</dbReference>
<protein>
    <submittedName>
        <fullName evidence="2">Polysaccharide deacetylase</fullName>
    </submittedName>
</protein>
<sequence length="310" mass="35303">MALDGSHLEYPHRSYGMDHERYDWSMLSKRKPVTWPGDSKLALWINVGMQFYPLNQQGKPFAVPGGMTMPYPDLRHFSLRDYGNRVGIYRFLQAFDRYGVKPTFAFNTELAERAPYLLQRIVERGDEIMCHGWNMDSLHYGGQSREEEETLVARSLDRLRELAGQPIQGWISPARNESENTPDILAANGIEYFCDWVNDDMPYAFNTGAGQLIAMPLSNELEDRFVIMNNLHSEQSWLEQVCDAGDFLLLEAQSAGGRILALNIHPWMLGQPHRIAKLEAALEYLTSLDGVWCASAGDIRAAWLAQQQSQ</sequence>
<dbReference type="KEGG" id="halc:EY643_08705"/>
<dbReference type="PANTHER" id="PTHR43123">
    <property type="entry name" value="POLYSACCHARIDE DEACETYLASE-RELATED"/>
    <property type="match status" value="1"/>
</dbReference>
<dbReference type="SUPFAM" id="SSF88713">
    <property type="entry name" value="Glycoside hydrolase/deacetylase"/>
    <property type="match status" value="1"/>
</dbReference>
<dbReference type="OrthoDB" id="9787041at2"/>
<dbReference type="PROSITE" id="PS51677">
    <property type="entry name" value="NODB"/>
    <property type="match status" value="1"/>
</dbReference>
<keyword evidence="3" id="KW-1185">Reference proteome</keyword>
<dbReference type="GO" id="GO:0016810">
    <property type="term" value="F:hydrolase activity, acting on carbon-nitrogen (but not peptide) bonds"/>
    <property type="evidence" value="ECO:0007669"/>
    <property type="project" value="InterPro"/>
</dbReference>
<proteinExistence type="predicted"/>
<dbReference type="GO" id="GO:0005975">
    <property type="term" value="P:carbohydrate metabolic process"/>
    <property type="evidence" value="ECO:0007669"/>
    <property type="project" value="InterPro"/>
</dbReference>
<accession>A0A5P9NIT1</accession>
<dbReference type="Proteomes" id="UP000326287">
    <property type="component" value="Chromosome"/>
</dbReference>
<evidence type="ECO:0000259" key="1">
    <source>
        <dbReference type="PROSITE" id="PS51677"/>
    </source>
</evidence>
<gene>
    <name evidence="2" type="ORF">EY643_08705</name>
</gene>
<reference evidence="2 3" key="1">
    <citation type="submission" date="2019-02" db="EMBL/GenBank/DDBJ databases">
        <authorList>
            <person name="Li S.-H."/>
        </authorList>
    </citation>
    <scope>NUCLEOTIDE SEQUENCE [LARGE SCALE GENOMIC DNA]</scope>
    <source>
        <strain evidence="2 3">IMCC14385</strain>
    </source>
</reference>
<name>A0A5P9NIT1_9GAMM</name>
<dbReference type="CDD" id="cd10979">
    <property type="entry name" value="CE4_PuuE_like"/>
    <property type="match status" value="1"/>
</dbReference>